<dbReference type="PANTHER" id="PTHR10775:SF182">
    <property type="entry name" value="TRANSPOSON, EN_SPM-LIKE, TRANSPOSASE-ASSOCIATED DOMAIN PROTEIN-RELATED"/>
    <property type="match status" value="1"/>
</dbReference>
<keyword evidence="4" id="KW-1185">Reference proteome</keyword>
<proteinExistence type="predicted"/>
<gene>
    <name evidence="3" type="ORF">QYE76_015439</name>
</gene>
<organism evidence="3 4">
    <name type="scientific">Lolium multiflorum</name>
    <name type="common">Italian ryegrass</name>
    <name type="synonym">Lolium perenne subsp. multiflorum</name>
    <dbReference type="NCBI Taxonomy" id="4521"/>
    <lineage>
        <taxon>Eukaryota</taxon>
        <taxon>Viridiplantae</taxon>
        <taxon>Streptophyta</taxon>
        <taxon>Embryophyta</taxon>
        <taxon>Tracheophyta</taxon>
        <taxon>Spermatophyta</taxon>
        <taxon>Magnoliopsida</taxon>
        <taxon>Liliopsida</taxon>
        <taxon>Poales</taxon>
        <taxon>Poaceae</taxon>
        <taxon>BOP clade</taxon>
        <taxon>Pooideae</taxon>
        <taxon>Poodae</taxon>
        <taxon>Poeae</taxon>
        <taxon>Poeae Chloroplast Group 2 (Poeae type)</taxon>
        <taxon>Loliodinae</taxon>
        <taxon>Loliinae</taxon>
        <taxon>Lolium</taxon>
    </lineage>
</organism>
<keyword evidence="2" id="KW-0732">Signal</keyword>
<evidence type="ECO:0000256" key="1">
    <source>
        <dbReference type="SAM" id="MobiDB-lite"/>
    </source>
</evidence>
<feature type="chain" id="PRO_5042297079" evidence="2">
    <location>
        <begin position="32"/>
        <end position="238"/>
    </location>
</feature>
<name>A0AAD8U6Z3_LOLMU</name>
<sequence>MKKKEVKNRHQMILLMMIFVGPFLMQEETVALMLEDHHKLLYPGCEDGHRKLGSILELLKWKAEVGVTDSGFEKLMIILKKLFPRNNELPVSTYEAKKLVCPLGLDVQKIHACINDCILYRGEKYENLNKCPICGALRYKIRKDDPGDVEGEPPRKRVPEERKKDAMLRHPADGRQWRNIGREFPDFAAAAIAKPRSGGQSLSGTLPERGSAPEGFSIDTAAISTAIFITAAAPMRRE</sequence>
<evidence type="ECO:0000313" key="3">
    <source>
        <dbReference type="EMBL" id="KAK1698742.1"/>
    </source>
</evidence>
<dbReference type="PANTHER" id="PTHR10775">
    <property type="entry name" value="OS08G0208400 PROTEIN"/>
    <property type="match status" value="1"/>
</dbReference>
<dbReference type="EMBL" id="JAUUTY010000001">
    <property type="protein sequence ID" value="KAK1698742.1"/>
    <property type="molecule type" value="Genomic_DNA"/>
</dbReference>
<protein>
    <submittedName>
        <fullName evidence="3">Uncharacterized protein</fullName>
    </submittedName>
</protein>
<comment type="caution">
    <text evidence="3">The sequence shown here is derived from an EMBL/GenBank/DDBJ whole genome shotgun (WGS) entry which is preliminary data.</text>
</comment>
<dbReference type="Proteomes" id="UP001231189">
    <property type="component" value="Unassembled WGS sequence"/>
</dbReference>
<feature type="signal peptide" evidence="2">
    <location>
        <begin position="1"/>
        <end position="31"/>
    </location>
</feature>
<feature type="region of interest" description="Disordered" evidence="1">
    <location>
        <begin position="195"/>
        <end position="215"/>
    </location>
</feature>
<evidence type="ECO:0000256" key="2">
    <source>
        <dbReference type="SAM" id="SignalP"/>
    </source>
</evidence>
<reference evidence="3" key="1">
    <citation type="submission" date="2023-07" db="EMBL/GenBank/DDBJ databases">
        <title>A chromosome-level genome assembly of Lolium multiflorum.</title>
        <authorList>
            <person name="Chen Y."/>
            <person name="Copetti D."/>
            <person name="Kolliker R."/>
            <person name="Studer B."/>
        </authorList>
    </citation>
    <scope>NUCLEOTIDE SEQUENCE</scope>
    <source>
        <strain evidence="3">02402/16</strain>
        <tissue evidence="3">Leaf</tissue>
    </source>
</reference>
<accession>A0AAD8U6Z3</accession>
<evidence type="ECO:0000313" key="4">
    <source>
        <dbReference type="Proteomes" id="UP001231189"/>
    </source>
</evidence>
<dbReference type="AlphaFoldDB" id="A0AAD8U6Z3"/>